<feature type="domain" description="Nuclease associated modular" evidence="3">
    <location>
        <begin position="199"/>
        <end position="215"/>
    </location>
</feature>
<dbReference type="InterPro" id="IPR003611">
    <property type="entry name" value="NUMOD3"/>
</dbReference>
<dbReference type="PANTHER" id="PTHR34199">
    <property type="entry name" value="NUMOD3 MOTIF FAMILY PROTEIN, EXPRESSED"/>
    <property type="match status" value="1"/>
</dbReference>
<dbReference type="Proteomes" id="UP001418222">
    <property type="component" value="Unassembled WGS sequence"/>
</dbReference>
<keyword evidence="1" id="KW-0175">Coiled coil</keyword>
<keyword evidence="5" id="KW-1185">Reference proteome</keyword>
<dbReference type="Pfam" id="PF07460">
    <property type="entry name" value="NUMOD3"/>
    <property type="match status" value="1"/>
</dbReference>
<sequence length="580" mass="65018">MASAACSSACIAGGELFGRPREIRKEAPPAKLCGGNVIASYASFHSHLCVTRKKHLFCGKALKILPICNEKCSEPVWMNFQSPGKLNCNEWYLEKHCRLISKAVATMEPFCFIPSESGSINDSSLWFDSNPDIQMESLDCCPELDERETLRRMRISKANKGNIPWNKGRKHSPETLQRIRERTKLAMQDPKVKMKLLNLGHAQSDETKKKIAEGVRQGWKRRRGILIIQESCLLEWKNIIAESSKKGYAGEIELQWDSYKIMDQQLKQDWIQGIEKRKSMPRPTGSKRAPKSMEQRRKISEAITAKWADPEYRNRVHTALAKYHGTTIRAERKAMRKSTGETSPEKSVSIKKKPEEIGQMNNELKSFKQLTHRKRRNSAPSFKDPMSSAKLELLKKIKADRAEIETKKREATSRAKLLIAEAERAAEALEIAALTSPLAKASLLETRKLIAEAALSIQSIEGGHSLAPPSPAEPHLDGSSAGSKANLHEAARKEQLVNGFHALPSPEIVVDVGKHQMWCEMNGRGSPPSSKFEHERIKFDCGESAARESSGSMTGEPDDLEIGAIRAKKWVRGRLVEVKD</sequence>
<feature type="coiled-coil region" evidence="1">
    <location>
        <begin position="390"/>
        <end position="421"/>
    </location>
</feature>
<dbReference type="AlphaFoldDB" id="A0AAP0G1L2"/>
<feature type="domain" description="Nuclease associated modular" evidence="3">
    <location>
        <begin position="167"/>
        <end position="183"/>
    </location>
</feature>
<reference evidence="4 5" key="1">
    <citation type="journal article" date="2022" name="Nat. Plants">
        <title>Genomes of leafy and leafless Platanthera orchids illuminate the evolution of mycoheterotrophy.</title>
        <authorList>
            <person name="Li M.H."/>
            <person name="Liu K.W."/>
            <person name="Li Z."/>
            <person name="Lu H.C."/>
            <person name="Ye Q.L."/>
            <person name="Zhang D."/>
            <person name="Wang J.Y."/>
            <person name="Li Y.F."/>
            <person name="Zhong Z.M."/>
            <person name="Liu X."/>
            <person name="Yu X."/>
            <person name="Liu D.K."/>
            <person name="Tu X.D."/>
            <person name="Liu B."/>
            <person name="Hao Y."/>
            <person name="Liao X.Y."/>
            <person name="Jiang Y.T."/>
            <person name="Sun W.H."/>
            <person name="Chen J."/>
            <person name="Chen Y.Q."/>
            <person name="Ai Y."/>
            <person name="Zhai J.W."/>
            <person name="Wu S.S."/>
            <person name="Zhou Z."/>
            <person name="Hsiao Y.Y."/>
            <person name="Wu W.L."/>
            <person name="Chen Y.Y."/>
            <person name="Lin Y.F."/>
            <person name="Hsu J.L."/>
            <person name="Li C.Y."/>
            <person name="Wang Z.W."/>
            <person name="Zhao X."/>
            <person name="Zhong W.Y."/>
            <person name="Ma X.K."/>
            <person name="Ma L."/>
            <person name="Huang J."/>
            <person name="Chen G.Z."/>
            <person name="Huang M.Z."/>
            <person name="Huang L."/>
            <person name="Peng D.H."/>
            <person name="Luo Y.B."/>
            <person name="Zou S.Q."/>
            <person name="Chen S.P."/>
            <person name="Lan S."/>
            <person name="Tsai W.C."/>
            <person name="Van de Peer Y."/>
            <person name="Liu Z.J."/>
        </authorList>
    </citation>
    <scope>NUCLEOTIDE SEQUENCE [LARGE SCALE GENOMIC DNA]</scope>
    <source>
        <strain evidence="4">Lor287</strain>
    </source>
</reference>
<proteinExistence type="predicted"/>
<feature type="region of interest" description="Disordered" evidence="2">
    <location>
        <begin position="331"/>
        <end position="350"/>
    </location>
</feature>
<comment type="caution">
    <text evidence="4">The sequence shown here is derived from an EMBL/GenBank/DDBJ whole genome shotgun (WGS) entry which is preliminary data.</text>
</comment>
<evidence type="ECO:0000313" key="4">
    <source>
        <dbReference type="EMBL" id="KAK8933632.1"/>
    </source>
</evidence>
<evidence type="ECO:0000259" key="3">
    <source>
        <dbReference type="SMART" id="SM00496"/>
    </source>
</evidence>
<protein>
    <recommendedName>
        <fullName evidence="3">Nuclease associated modular domain-containing protein</fullName>
    </recommendedName>
</protein>
<feature type="region of interest" description="Disordered" evidence="2">
    <location>
        <begin position="276"/>
        <end position="297"/>
    </location>
</feature>
<evidence type="ECO:0000256" key="2">
    <source>
        <dbReference type="SAM" id="MobiDB-lite"/>
    </source>
</evidence>
<evidence type="ECO:0000313" key="5">
    <source>
        <dbReference type="Proteomes" id="UP001418222"/>
    </source>
</evidence>
<organism evidence="4 5">
    <name type="scientific">Platanthera zijinensis</name>
    <dbReference type="NCBI Taxonomy" id="2320716"/>
    <lineage>
        <taxon>Eukaryota</taxon>
        <taxon>Viridiplantae</taxon>
        <taxon>Streptophyta</taxon>
        <taxon>Embryophyta</taxon>
        <taxon>Tracheophyta</taxon>
        <taxon>Spermatophyta</taxon>
        <taxon>Magnoliopsida</taxon>
        <taxon>Liliopsida</taxon>
        <taxon>Asparagales</taxon>
        <taxon>Orchidaceae</taxon>
        <taxon>Orchidoideae</taxon>
        <taxon>Orchideae</taxon>
        <taxon>Orchidinae</taxon>
        <taxon>Platanthera</taxon>
    </lineage>
</organism>
<gene>
    <name evidence="4" type="ORF">KSP39_PZI015371</name>
</gene>
<name>A0AAP0G1L2_9ASPA</name>
<dbReference type="PANTHER" id="PTHR34199:SF2">
    <property type="entry name" value="NUMOD3 MOTIF FAMILY PROTEIN, EXPRESSED"/>
    <property type="match status" value="1"/>
</dbReference>
<accession>A0AAP0G1L2</accession>
<dbReference type="GO" id="GO:0003677">
    <property type="term" value="F:DNA binding"/>
    <property type="evidence" value="ECO:0007669"/>
    <property type="project" value="InterPro"/>
</dbReference>
<feature type="region of interest" description="Disordered" evidence="2">
    <location>
        <begin position="462"/>
        <end position="485"/>
    </location>
</feature>
<dbReference type="EMBL" id="JBBWWQ010000013">
    <property type="protein sequence ID" value="KAK8933632.1"/>
    <property type="molecule type" value="Genomic_DNA"/>
</dbReference>
<dbReference type="SMART" id="SM00496">
    <property type="entry name" value="IENR2"/>
    <property type="match status" value="2"/>
</dbReference>
<evidence type="ECO:0000256" key="1">
    <source>
        <dbReference type="SAM" id="Coils"/>
    </source>
</evidence>